<feature type="signal peptide" evidence="1">
    <location>
        <begin position="1"/>
        <end position="21"/>
    </location>
</feature>
<dbReference type="EMBL" id="PJCJ01000008">
    <property type="protein sequence ID" value="PLV13584.1"/>
    <property type="molecule type" value="Genomic_DNA"/>
</dbReference>
<sequence>MHKQLLLATLLSWTVATTALAGTYEWTTGYAQGVEEHLVDDGNGNELNISCPDDSESAVSAYATIAGRQYSSNDDIGFDVIVDGTTYSNPFFTDCHVCGANFPGFWAALRKANNLQVSAEGKTVKLPTKNLSQVLLPLNSKKNLCRSAW</sequence>
<proteinExistence type="predicted"/>
<evidence type="ECO:0000313" key="3">
    <source>
        <dbReference type="Proteomes" id="UP000234744"/>
    </source>
</evidence>
<accession>A0ABX4U059</accession>
<organism evidence="2 3">
    <name type="scientific">Pseudomonas plecoglossicida</name>
    <dbReference type="NCBI Taxonomy" id="70775"/>
    <lineage>
        <taxon>Bacteria</taxon>
        <taxon>Pseudomonadati</taxon>
        <taxon>Pseudomonadota</taxon>
        <taxon>Gammaproteobacteria</taxon>
        <taxon>Pseudomonadales</taxon>
        <taxon>Pseudomonadaceae</taxon>
        <taxon>Pseudomonas</taxon>
    </lineage>
</organism>
<dbReference type="Proteomes" id="UP000234744">
    <property type="component" value="Unassembled WGS sequence"/>
</dbReference>
<protein>
    <submittedName>
        <fullName evidence="2">Uncharacterized protein</fullName>
    </submittedName>
</protein>
<evidence type="ECO:0000313" key="2">
    <source>
        <dbReference type="EMBL" id="PLV13584.1"/>
    </source>
</evidence>
<feature type="chain" id="PRO_5047426718" evidence="1">
    <location>
        <begin position="22"/>
        <end position="149"/>
    </location>
</feature>
<keyword evidence="1" id="KW-0732">Signal</keyword>
<keyword evidence="3" id="KW-1185">Reference proteome</keyword>
<name>A0ABX4U059_PSEDL</name>
<dbReference type="RefSeq" id="WP_023100389.1">
    <property type="nucleotide sequence ID" value="NZ_PJCJ01000008.1"/>
</dbReference>
<evidence type="ECO:0000256" key="1">
    <source>
        <dbReference type="SAM" id="SignalP"/>
    </source>
</evidence>
<comment type="caution">
    <text evidence="2">The sequence shown here is derived from an EMBL/GenBank/DDBJ whole genome shotgun (WGS) entry which is preliminary data.</text>
</comment>
<gene>
    <name evidence="2" type="ORF">CXG47_14995</name>
</gene>
<reference evidence="2 3" key="1">
    <citation type="submission" date="2017-12" db="EMBL/GenBank/DDBJ databases">
        <title>Detection of the carbapenemase gene blaVIM-5 in members of the Pseudomonas putida group isolated from polluted Nigerian wetlands.</title>
        <authorList>
            <person name="Adelowo O."/>
            <person name="Vollmers J."/>
            <person name="Maeusezahl I."/>
            <person name="Kaster A.-K."/>
            <person name="Mueller J.A."/>
        </authorList>
    </citation>
    <scope>NUCLEOTIDE SEQUENCE [LARGE SCALE GENOMIC DNA]</scope>
    <source>
        <strain evidence="2 3">MR69</strain>
    </source>
</reference>